<name>A0A1F4VMH7_UNCKA</name>
<feature type="domain" description="Peptidase M50" evidence="13">
    <location>
        <begin position="41"/>
        <end position="105"/>
    </location>
</feature>
<dbReference type="Proteomes" id="UP000178346">
    <property type="component" value="Unassembled WGS sequence"/>
</dbReference>
<keyword evidence="7" id="KW-0378">Hydrolase</keyword>
<organism evidence="14 15">
    <name type="scientific">candidate division WWE3 bacterium RIFCSPLOWO2_01_FULL_41_9</name>
    <dbReference type="NCBI Taxonomy" id="1802626"/>
    <lineage>
        <taxon>Bacteria</taxon>
        <taxon>Katanobacteria</taxon>
    </lineage>
</organism>
<keyword evidence="11 12" id="KW-0472">Membrane</keyword>
<dbReference type="PANTHER" id="PTHR39188:SF3">
    <property type="entry name" value="STAGE IV SPORULATION PROTEIN FB"/>
    <property type="match status" value="1"/>
</dbReference>
<evidence type="ECO:0000256" key="4">
    <source>
        <dbReference type="ARBA" id="ARBA00022670"/>
    </source>
</evidence>
<comment type="subcellular location">
    <subcellularLocation>
        <location evidence="2">Membrane</location>
        <topology evidence="2">Multi-pass membrane protein</topology>
    </subcellularLocation>
</comment>
<evidence type="ECO:0000256" key="6">
    <source>
        <dbReference type="ARBA" id="ARBA00022723"/>
    </source>
</evidence>
<comment type="cofactor">
    <cofactor evidence="1">
        <name>Zn(2+)</name>
        <dbReference type="ChEBI" id="CHEBI:29105"/>
    </cofactor>
</comment>
<dbReference type="GO" id="GO:0008237">
    <property type="term" value="F:metallopeptidase activity"/>
    <property type="evidence" value="ECO:0007669"/>
    <property type="project" value="UniProtKB-KW"/>
</dbReference>
<evidence type="ECO:0000256" key="9">
    <source>
        <dbReference type="ARBA" id="ARBA00022989"/>
    </source>
</evidence>
<keyword evidence="10" id="KW-0482">Metalloprotease</keyword>
<evidence type="ECO:0000256" key="1">
    <source>
        <dbReference type="ARBA" id="ARBA00001947"/>
    </source>
</evidence>
<feature type="transmembrane region" description="Helical" evidence="12">
    <location>
        <begin position="37"/>
        <end position="57"/>
    </location>
</feature>
<evidence type="ECO:0000256" key="10">
    <source>
        <dbReference type="ARBA" id="ARBA00023049"/>
    </source>
</evidence>
<protein>
    <recommendedName>
        <fullName evidence="13">Peptidase M50 domain-containing protein</fullName>
    </recommendedName>
</protein>
<dbReference type="InterPro" id="IPR008915">
    <property type="entry name" value="Peptidase_M50"/>
</dbReference>
<reference evidence="14 15" key="1">
    <citation type="journal article" date="2016" name="Nat. Commun.">
        <title>Thousands of microbial genomes shed light on interconnected biogeochemical processes in an aquifer system.</title>
        <authorList>
            <person name="Anantharaman K."/>
            <person name="Brown C.T."/>
            <person name="Hug L.A."/>
            <person name="Sharon I."/>
            <person name="Castelle C.J."/>
            <person name="Probst A.J."/>
            <person name="Thomas B.C."/>
            <person name="Singh A."/>
            <person name="Wilkins M.J."/>
            <person name="Karaoz U."/>
            <person name="Brodie E.L."/>
            <person name="Williams K.H."/>
            <person name="Hubbard S.S."/>
            <person name="Banfield J.F."/>
        </authorList>
    </citation>
    <scope>NUCLEOTIDE SEQUENCE [LARGE SCALE GENOMIC DNA]</scope>
</reference>
<keyword evidence="5 12" id="KW-0812">Transmembrane</keyword>
<evidence type="ECO:0000256" key="5">
    <source>
        <dbReference type="ARBA" id="ARBA00022692"/>
    </source>
</evidence>
<dbReference type="GO" id="GO:0046872">
    <property type="term" value="F:metal ion binding"/>
    <property type="evidence" value="ECO:0007669"/>
    <property type="project" value="UniProtKB-KW"/>
</dbReference>
<dbReference type="Pfam" id="PF02163">
    <property type="entry name" value="Peptidase_M50"/>
    <property type="match status" value="1"/>
</dbReference>
<dbReference type="CDD" id="cd05709">
    <property type="entry name" value="S2P-M50"/>
    <property type="match status" value="1"/>
</dbReference>
<dbReference type="GO" id="GO:0016020">
    <property type="term" value="C:membrane"/>
    <property type="evidence" value="ECO:0007669"/>
    <property type="project" value="UniProtKB-SubCell"/>
</dbReference>
<sequence length="127" mass="13748">MLFAAIAQGLKIERIIATPFFGAVKVHPNRLNTKKQFCLTIAGPASAIPVLALSWVWPDFTPLKFTALLGAIMGVFNILPIIFLDGGKILLTLLEHRLNETEAVFTGLVFTLLSVVILAIAGVNTTF</sequence>
<evidence type="ECO:0000313" key="14">
    <source>
        <dbReference type="EMBL" id="OGC58230.1"/>
    </source>
</evidence>
<evidence type="ECO:0000313" key="15">
    <source>
        <dbReference type="Proteomes" id="UP000178346"/>
    </source>
</evidence>
<dbReference type="GO" id="GO:0006508">
    <property type="term" value="P:proteolysis"/>
    <property type="evidence" value="ECO:0007669"/>
    <property type="project" value="UniProtKB-KW"/>
</dbReference>
<gene>
    <name evidence="14" type="ORF">A2976_03950</name>
</gene>
<dbReference type="AlphaFoldDB" id="A0A1F4VMH7"/>
<dbReference type="EMBL" id="MEVJ01000004">
    <property type="protein sequence ID" value="OGC58230.1"/>
    <property type="molecule type" value="Genomic_DNA"/>
</dbReference>
<comment type="caution">
    <text evidence="14">The sequence shown here is derived from an EMBL/GenBank/DDBJ whole genome shotgun (WGS) entry which is preliminary data.</text>
</comment>
<comment type="similarity">
    <text evidence="3">Belongs to the peptidase M50B family.</text>
</comment>
<keyword evidence="8" id="KW-0862">Zinc</keyword>
<proteinExistence type="inferred from homology"/>
<keyword evidence="4" id="KW-0645">Protease</keyword>
<evidence type="ECO:0000256" key="2">
    <source>
        <dbReference type="ARBA" id="ARBA00004141"/>
    </source>
</evidence>
<evidence type="ECO:0000256" key="11">
    <source>
        <dbReference type="ARBA" id="ARBA00023136"/>
    </source>
</evidence>
<feature type="transmembrane region" description="Helical" evidence="12">
    <location>
        <begin position="63"/>
        <end position="84"/>
    </location>
</feature>
<evidence type="ECO:0000256" key="3">
    <source>
        <dbReference type="ARBA" id="ARBA00007931"/>
    </source>
</evidence>
<keyword evidence="6" id="KW-0479">Metal-binding</keyword>
<evidence type="ECO:0000256" key="8">
    <source>
        <dbReference type="ARBA" id="ARBA00022833"/>
    </source>
</evidence>
<feature type="transmembrane region" description="Helical" evidence="12">
    <location>
        <begin position="104"/>
        <end position="123"/>
    </location>
</feature>
<keyword evidence="9 12" id="KW-1133">Transmembrane helix</keyword>
<evidence type="ECO:0000259" key="13">
    <source>
        <dbReference type="Pfam" id="PF02163"/>
    </source>
</evidence>
<accession>A0A1F4VMH7</accession>
<evidence type="ECO:0000256" key="12">
    <source>
        <dbReference type="SAM" id="Phobius"/>
    </source>
</evidence>
<evidence type="ECO:0000256" key="7">
    <source>
        <dbReference type="ARBA" id="ARBA00022801"/>
    </source>
</evidence>
<dbReference type="PANTHER" id="PTHR39188">
    <property type="entry name" value="MEMBRANE-ASSOCIATED ZINC METALLOPROTEASE M50B"/>
    <property type="match status" value="1"/>
</dbReference>